<evidence type="ECO:0000313" key="2">
    <source>
        <dbReference type="Proteomes" id="UP001529510"/>
    </source>
</evidence>
<dbReference type="EMBL" id="JAMKFB020000001">
    <property type="protein sequence ID" value="KAL0203358.1"/>
    <property type="molecule type" value="Genomic_DNA"/>
</dbReference>
<proteinExistence type="predicted"/>
<name>A0ABD0S032_CIRMR</name>
<dbReference type="AlphaFoldDB" id="A0ABD0S032"/>
<feature type="non-terminal residue" evidence="1">
    <location>
        <position position="1"/>
    </location>
</feature>
<sequence length="115" mass="12466">ADLGLLFTNSSPFTSTQSLLLMPPSGTASKPLLRATFGSYTITQVMSESIPPLTPSLTASLLSKTIVKEMEGDRGTGRYKVRVLFHMRGDVNRGTCATLHAFKQTEEQKASCITQ</sequence>
<gene>
    <name evidence="1" type="ORF">M9458_001376</name>
</gene>
<dbReference type="Proteomes" id="UP001529510">
    <property type="component" value="Unassembled WGS sequence"/>
</dbReference>
<organism evidence="1 2">
    <name type="scientific">Cirrhinus mrigala</name>
    <name type="common">Mrigala</name>
    <dbReference type="NCBI Taxonomy" id="683832"/>
    <lineage>
        <taxon>Eukaryota</taxon>
        <taxon>Metazoa</taxon>
        <taxon>Chordata</taxon>
        <taxon>Craniata</taxon>
        <taxon>Vertebrata</taxon>
        <taxon>Euteleostomi</taxon>
        <taxon>Actinopterygii</taxon>
        <taxon>Neopterygii</taxon>
        <taxon>Teleostei</taxon>
        <taxon>Ostariophysi</taxon>
        <taxon>Cypriniformes</taxon>
        <taxon>Cyprinidae</taxon>
        <taxon>Labeoninae</taxon>
        <taxon>Labeonini</taxon>
        <taxon>Cirrhinus</taxon>
    </lineage>
</organism>
<comment type="caution">
    <text evidence="1">The sequence shown here is derived from an EMBL/GenBank/DDBJ whole genome shotgun (WGS) entry which is preliminary data.</text>
</comment>
<feature type="non-terminal residue" evidence="1">
    <location>
        <position position="115"/>
    </location>
</feature>
<protein>
    <submittedName>
        <fullName evidence="1">Uncharacterized protein</fullName>
    </submittedName>
</protein>
<dbReference type="InterPro" id="IPR026307">
    <property type="entry name" value="TMEM132"/>
</dbReference>
<evidence type="ECO:0000313" key="1">
    <source>
        <dbReference type="EMBL" id="KAL0203358.1"/>
    </source>
</evidence>
<dbReference type="PANTHER" id="PTHR13388">
    <property type="entry name" value="DETONATOR, ISOFORM E"/>
    <property type="match status" value="1"/>
</dbReference>
<accession>A0ABD0S032</accession>
<reference evidence="1 2" key="1">
    <citation type="submission" date="2024-05" db="EMBL/GenBank/DDBJ databases">
        <title>Genome sequencing and assembly of Indian major carp, Cirrhinus mrigala (Hamilton, 1822).</title>
        <authorList>
            <person name="Mohindra V."/>
            <person name="Chowdhury L.M."/>
            <person name="Lal K."/>
            <person name="Jena J.K."/>
        </authorList>
    </citation>
    <scope>NUCLEOTIDE SEQUENCE [LARGE SCALE GENOMIC DNA]</scope>
    <source>
        <strain evidence="1">CM1030</strain>
        <tissue evidence="1">Blood</tissue>
    </source>
</reference>
<dbReference type="PANTHER" id="PTHR13388:SF29">
    <property type="entry name" value="TRANSMEMBRANE PROTEIN 132C ISOFORM X1"/>
    <property type="match status" value="1"/>
</dbReference>
<keyword evidence="2" id="KW-1185">Reference proteome</keyword>